<feature type="compositionally biased region" description="Basic and acidic residues" evidence="7">
    <location>
        <begin position="1"/>
        <end position="11"/>
    </location>
</feature>
<organism evidence="10 11">
    <name type="scientific">Slackia equolifaciens</name>
    <dbReference type="NCBI Taxonomy" id="498718"/>
    <lineage>
        <taxon>Bacteria</taxon>
        <taxon>Bacillati</taxon>
        <taxon>Actinomycetota</taxon>
        <taxon>Coriobacteriia</taxon>
        <taxon>Eggerthellales</taxon>
        <taxon>Eggerthellaceae</taxon>
        <taxon>Slackia</taxon>
    </lineage>
</organism>
<dbReference type="Proteomes" id="UP000269591">
    <property type="component" value="Unassembled WGS sequence"/>
</dbReference>
<comment type="caution">
    <text evidence="10">The sequence shown here is derived from an EMBL/GenBank/DDBJ whole genome shotgun (WGS) entry which is preliminary data.</text>
</comment>
<dbReference type="SUPFAM" id="SSF143985">
    <property type="entry name" value="L,D-transpeptidase pre-catalytic domain-like"/>
    <property type="match status" value="1"/>
</dbReference>
<dbReference type="GO" id="GO:0071972">
    <property type="term" value="F:peptidoglycan L,D-transpeptidase activity"/>
    <property type="evidence" value="ECO:0007669"/>
    <property type="project" value="TreeGrafter"/>
</dbReference>
<dbReference type="InterPro" id="IPR005490">
    <property type="entry name" value="LD_TPept_cat_dom"/>
</dbReference>
<evidence type="ECO:0000313" key="10">
    <source>
        <dbReference type="EMBL" id="RNL38533.1"/>
    </source>
</evidence>
<dbReference type="GO" id="GO:0008360">
    <property type="term" value="P:regulation of cell shape"/>
    <property type="evidence" value="ECO:0007669"/>
    <property type="project" value="UniProtKB-UniRule"/>
</dbReference>
<feature type="active site" description="Proton donor/acceptor" evidence="6">
    <location>
        <position position="532"/>
    </location>
</feature>
<protein>
    <recommendedName>
        <fullName evidence="9">L,D-TPase catalytic domain-containing protein</fullName>
    </recommendedName>
</protein>
<dbReference type="InterPro" id="IPR038063">
    <property type="entry name" value="Transpep_catalytic_dom"/>
</dbReference>
<dbReference type="GO" id="GO:0071555">
    <property type="term" value="P:cell wall organization"/>
    <property type="evidence" value="ECO:0007669"/>
    <property type="project" value="UniProtKB-UniRule"/>
</dbReference>
<dbReference type="SUPFAM" id="SSF141523">
    <property type="entry name" value="L,D-transpeptidase catalytic domain-like"/>
    <property type="match status" value="1"/>
</dbReference>
<feature type="region of interest" description="Disordered" evidence="7">
    <location>
        <begin position="1"/>
        <end position="79"/>
    </location>
</feature>
<evidence type="ECO:0000256" key="7">
    <source>
        <dbReference type="SAM" id="MobiDB-lite"/>
    </source>
</evidence>
<accession>A0A3N0AUI8</accession>
<evidence type="ECO:0000256" key="8">
    <source>
        <dbReference type="SAM" id="Phobius"/>
    </source>
</evidence>
<dbReference type="PANTHER" id="PTHR30582:SF33">
    <property type="entry name" value="EXPORTED PROTEIN"/>
    <property type="match status" value="1"/>
</dbReference>
<gene>
    <name evidence="10" type="ORF">DMP06_08690</name>
</gene>
<dbReference type="AlphaFoldDB" id="A0A3N0AUI8"/>
<dbReference type="OrthoDB" id="3176960at2"/>
<evidence type="ECO:0000256" key="5">
    <source>
        <dbReference type="ARBA" id="ARBA00023316"/>
    </source>
</evidence>
<dbReference type="Gene3D" id="2.40.440.10">
    <property type="entry name" value="L,D-transpeptidase catalytic domain-like"/>
    <property type="match status" value="1"/>
</dbReference>
<keyword evidence="8" id="KW-0472">Membrane</keyword>
<feature type="transmembrane region" description="Helical" evidence="8">
    <location>
        <begin position="113"/>
        <end position="136"/>
    </location>
</feature>
<keyword evidence="2" id="KW-0808">Transferase</keyword>
<feature type="domain" description="L,D-TPase catalytic" evidence="9">
    <location>
        <begin position="448"/>
        <end position="580"/>
    </location>
</feature>
<dbReference type="InterPro" id="IPR050979">
    <property type="entry name" value="LD-transpeptidase"/>
</dbReference>
<comment type="pathway">
    <text evidence="1 6">Cell wall biogenesis; peptidoglycan biosynthesis.</text>
</comment>
<dbReference type="Pfam" id="PF12229">
    <property type="entry name" value="PG_binding_4"/>
    <property type="match status" value="1"/>
</dbReference>
<keyword evidence="8" id="KW-0812">Transmembrane</keyword>
<evidence type="ECO:0000256" key="6">
    <source>
        <dbReference type="PROSITE-ProRule" id="PRU01373"/>
    </source>
</evidence>
<proteinExistence type="predicted"/>
<dbReference type="CDD" id="cd16913">
    <property type="entry name" value="YkuD_like"/>
    <property type="match status" value="1"/>
</dbReference>
<dbReference type="UniPathway" id="UPA00219"/>
<name>A0A3N0AUI8_9ACTN</name>
<dbReference type="EMBL" id="QIBX01000017">
    <property type="protein sequence ID" value="RNL38533.1"/>
    <property type="molecule type" value="Genomic_DNA"/>
</dbReference>
<sequence length="581" mass="61602">MKGQRDNRFDHAGQQGFEGRAAGRQDAGGLAGGKRASGQQAPAARYGYSAQGAHRAAPQGARGKAAPGATGAHGMAMPDQTAYMPAMPGAGSGGKGAGGGKSSHASTKMPHKAVFIALGIFIAILAIAYGAGVFVFHERFYPQTTLGSLDISMNTREEAAEQITAVESNYEVAVSGEGLDFVVSAEDGGVSIDADAVISSAASDVNPWLWFIQMWGTHDETSHLAASSDEGALADFVRAQVDEFNADAEPSEDASIVYSSNSGAYEIKQEVYGTQVAADQVASAVATAIATMQDTVQVTEDMLVKPRVLSDDERLANGRDAANAMIKCDVTLKSSDTGVQAGEVNGDVISQWISFGEDFQPTLDEEAMGAWIDDLSSAYNTIGTTRTYTRGDGKEVTAEGGDYGWSVDSETLKSAVKDAIDNGTQGDLEVSFTSTGNGYTKAGMDWGAYCDVDLTEQHAYYYDASGDLLWESGIVSGVPDAENSTPTGIYWLKNLQQDVSLKGPIDPKTNKPEWDSPVDYWMPFVDNLVGLHDASWQPSWVFSDASAYKTYGSHGCVNLPTKKAAQLFDIIQIGDPVIVHW</sequence>
<dbReference type="GO" id="GO:0018104">
    <property type="term" value="P:peptidoglycan-protein cross-linking"/>
    <property type="evidence" value="ECO:0007669"/>
    <property type="project" value="TreeGrafter"/>
</dbReference>
<dbReference type="PANTHER" id="PTHR30582">
    <property type="entry name" value="L,D-TRANSPEPTIDASE"/>
    <property type="match status" value="1"/>
</dbReference>
<dbReference type="InterPro" id="IPR022029">
    <property type="entry name" value="YoaR-like_PG-bd"/>
</dbReference>
<evidence type="ECO:0000313" key="11">
    <source>
        <dbReference type="Proteomes" id="UP000269591"/>
    </source>
</evidence>
<dbReference type="Gene3D" id="3.10.20.800">
    <property type="match status" value="1"/>
</dbReference>
<evidence type="ECO:0000259" key="9">
    <source>
        <dbReference type="PROSITE" id="PS52029"/>
    </source>
</evidence>
<reference evidence="11" key="1">
    <citation type="submission" date="2018-05" db="EMBL/GenBank/DDBJ databases">
        <title>Genome Sequencing of selected type strains of the family Eggerthellaceae.</title>
        <authorList>
            <person name="Danylec N."/>
            <person name="Stoll D.A."/>
            <person name="Doetsch A."/>
            <person name="Huch M."/>
        </authorList>
    </citation>
    <scope>NUCLEOTIDE SEQUENCE [LARGE SCALE GENOMIC DNA]</scope>
    <source>
        <strain evidence="11">DSM 24851</strain>
    </source>
</reference>
<dbReference type="RefSeq" id="WP_123209348.1">
    <property type="nucleotide sequence ID" value="NZ_JBHTHO010000014.1"/>
</dbReference>
<evidence type="ECO:0000256" key="4">
    <source>
        <dbReference type="ARBA" id="ARBA00022984"/>
    </source>
</evidence>
<evidence type="ECO:0000256" key="1">
    <source>
        <dbReference type="ARBA" id="ARBA00004752"/>
    </source>
</evidence>
<keyword evidence="11" id="KW-1185">Reference proteome</keyword>
<evidence type="ECO:0000256" key="3">
    <source>
        <dbReference type="ARBA" id="ARBA00022960"/>
    </source>
</evidence>
<dbReference type="InterPro" id="IPR038054">
    <property type="entry name" value="LD_TPept-like_central_sf"/>
</dbReference>
<evidence type="ECO:0000256" key="2">
    <source>
        <dbReference type="ARBA" id="ARBA00022679"/>
    </source>
</evidence>
<keyword evidence="5 6" id="KW-0961">Cell wall biogenesis/degradation</keyword>
<keyword evidence="3 6" id="KW-0133">Cell shape</keyword>
<dbReference type="PROSITE" id="PS52029">
    <property type="entry name" value="LD_TPASE"/>
    <property type="match status" value="1"/>
</dbReference>
<keyword evidence="4 6" id="KW-0573">Peptidoglycan synthesis</keyword>
<keyword evidence="8" id="KW-1133">Transmembrane helix</keyword>
<dbReference type="GO" id="GO:0016740">
    <property type="term" value="F:transferase activity"/>
    <property type="evidence" value="ECO:0007669"/>
    <property type="project" value="UniProtKB-KW"/>
</dbReference>
<feature type="active site" description="Nucleophile" evidence="6">
    <location>
        <position position="556"/>
    </location>
</feature>
<dbReference type="Pfam" id="PF03734">
    <property type="entry name" value="YkuD"/>
    <property type="match status" value="1"/>
</dbReference>
<dbReference type="GO" id="GO:0005576">
    <property type="term" value="C:extracellular region"/>
    <property type="evidence" value="ECO:0007669"/>
    <property type="project" value="TreeGrafter"/>
</dbReference>